<feature type="compositionally biased region" description="Basic and acidic residues" evidence="1">
    <location>
        <begin position="886"/>
        <end position="916"/>
    </location>
</feature>
<dbReference type="PANTHER" id="PTHR21557:SF2">
    <property type="entry name" value="CORDON-BLEU PROTEIN-LIKE 1"/>
    <property type="match status" value="1"/>
</dbReference>
<feature type="region of interest" description="Disordered" evidence="1">
    <location>
        <begin position="690"/>
        <end position="838"/>
    </location>
</feature>
<organism evidence="3 4">
    <name type="scientific">Dimorphilus gyrociliatus</name>
    <dbReference type="NCBI Taxonomy" id="2664684"/>
    <lineage>
        <taxon>Eukaryota</taxon>
        <taxon>Metazoa</taxon>
        <taxon>Spiralia</taxon>
        <taxon>Lophotrochozoa</taxon>
        <taxon>Annelida</taxon>
        <taxon>Polychaeta</taxon>
        <taxon>Polychaeta incertae sedis</taxon>
        <taxon>Dinophilidae</taxon>
        <taxon>Dimorphilus</taxon>
    </lineage>
</organism>
<feature type="compositionally biased region" description="Basic and acidic residues" evidence="1">
    <location>
        <begin position="369"/>
        <end position="384"/>
    </location>
</feature>
<keyword evidence="4" id="KW-1185">Reference proteome</keyword>
<feature type="compositionally biased region" description="Low complexity" evidence="1">
    <location>
        <begin position="325"/>
        <end position="347"/>
    </location>
</feature>
<evidence type="ECO:0000256" key="1">
    <source>
        <dbReference type="SAM" id="MobiDB-lite"/>
    </source>
</evidence>
<dbReference type="Pfam" id="PF09469">
    <property type="entry name" value="Cobl"/>
    <property type="match status" value="1"/>
</dbReference>
<reference evidence="3 4" key="1">
    <citation type="submission" date="2020-08" db="EMBL/GenBank/DDBJ databases">
        <authorList>
            <person name="Hejnol A."/>
        </authorList>
    </citation>
    <scope>NUCLEOTIDE SEQUENCE [LARGE SCALE GENOMIC DNA]</scope>
</reference>
<protein>
    <submittedName>
        <fullName evidence="3">DgyrCDS6449</fullName>
    </submittedName>
</protein>
<dbReference type="AlphaFoldDB" id="A0A7I8VN33"/>
<feature type="compositionally biased region" description="Polar residues" evidence="1">
    <location>
        <begin position="656"/>
        <end position="665"/>
    </location>
</feature>
<feature type="region of interest" description="Disordered" evidence="1">
    <location>
        <begin position="249"/>
        <end position="384"/>
    </location>
</feature>
<dbReference type="InterPro" id="IPR003124">
    <property type="entry name" value="WH2_dom"/>
</dbReference>
<feature type="region of interest" description="Disordered" evidence="1">
    <location>
        <begin position="629"/>
        <end position="665"/>
    </location>
</feature>
<accession>A0A7I8VN33</accession>
<dbReference type="EMBL" id="CAJFCJ010000007">
    <property type="protein sequence ID" value="CAD5117698.1"/>
    <property type="molecule type" value="Genomic_DNA"/>
</dbReference>
<dbReference type="OrthoDB" id="8882621at2759"/>
<feature type="compositionally biased region" description="Polar residues" evidence="1">
    <location>
        <begin position="956"/>
        <end position="965"/>
    </location>
</feature>
<comment type="caution">
    <text evidence="3">The sequence shown here is derived from an EMBL/GenBank/DDBJ whole genome shotgun (WGS) entry which is preliminary data.</text>
</comment>
<feature type="region of interest" description="Disordered" evidence="1">
    <location>
        <begin position="875"/>
        <end position="1098"/>
    </location>
</feature>
<feature type="compositionally biased region" description="Basic and acidic residues" evidence="1">
    <location>
        <begin position="936"/>
        <end position="955"/>
    </location>
</feature>
<dbReference type="PROSITE" id="PS51082">
    <property type="entry name" value="WH2"/>
    <property type="match status" value="1"/>
</dbReference>
<feature type="compositionally biased region" description="Polar residues" evidence="1">
    <location>
        <begin position="304"/>
        <end position="324"/>
    </location>
</feature>
<evidence type="ECO:0000313" key="4">
    <source>
        <dbReference type="Proteomes" id="UP000549394"/>
    </source>
</evidence>
<feature type="compositionally biased region" description="Basic and acidic residues" evidence="1">
    <location>
        <begin position="795"/>
        <end position="838"/>
    </location>
</feature>
<gene>
    <name evidence="3" type="ORF">DGYR_LOCUS6200</name>
</gene>
<feature type="domain" description="WH2" evidence="2">
    <location>
        <begin position="1101"/>
        <end position="1121"/>
    </location>
</feature>
<feature type="compositionally biased region" description="Basic and acidic residues" evidence="1">
    <location>
        <begin position="966"/>
        <end position="988"/>
    </location>
</feature>
<evidence type="ECO:0000313" key="3">
    <source>
        <dbReference type="EMBL" id="CAD5117698.1"/>
    </source>
</evidence>
<dbReference type="Proteomes" id="UP000549394">
    <property type="component" value="Unassembled WGS sequence"/>
</dbReference>
<dbReference type="GO" id="GO:0003785">
    <property type="term" value="F:actin monomer binding"/>
    <property type="evidence" value="ECO:0007669"/>
    <property type="project" value="InterPro"/>
</dbReference>
<feature type="region of interest" description="Disordered" evidence="1">
    <location>
        <begin position="567"/>
        <end position="588"/>
    </location>
</feature>
<name>A0A7I8VN33_9ANNE</name>
<proteinExistence type="predicted"/>
<evidence type="ECO:0000259" key="2">
    <source>
        <dbReference type="PROSITE" id="PS51082"/>
    </source>
</evidence>
<sequence length="1137" mass="128461">MDFRETNMANGSNVSSEDYADNEPIEANILLPNGIHQIHTLGPNISLLDTVLQLCKTLHLNPSDHRLVPFNFENGREYRHKPSQKIGAFKDAEFHLVNKYDTKPKKIVQQNFEMTNRIAVDLPRNQKHAIRISPKVTIENLLRQVCTEKSLNYHHFNVCKPTDLETPLNFNSTLEELNIKHVTLVPNANYSPNDSHRIDESNRNRTNSFKKMEYMPAENTKKKKGLFSLFSRKKKDKFNTSLDCQTLPRTVDQSTKSSMPRSKSLHTNVNAAPNTTLPVKEEIRPSTSGSTKKRAPPPPPPPLSSNTSSVDDTPSRSPLNLTNQSTTRSRTSSYSSGISETPGSLTKPLRKKKKAPPPPVREPTPIIPTEEKREEEEKAEVTEITKDEEEIVAHDSISNIESIVRARSPSPTHSEEINIRSCKSDDDMPAAIQVHQTSIQKQELEDEVKIEESLEEEKQEYKISVDDKGERDEKIFNSAEMKDDSVELREKPKEVNEVEKFVEEAIVVEENETSVINEQLKEIDHALESNEIYNNETTKEEDSMGEGQYFNTISINCDDNSEQEKLVVEDNSRQALAPSPPPLKMSLEDDMKTPIEEKFIWDDSVDEKEKQSVKTEVKVEKTDKIIKDKPVEKEEMSVGSLRSVLRKPTKQRSVESDLTTSSGERLSSLWKNEDWTKEGLWGSETGLKHVENRSKIGQSKMYAAVKSRPRSFDIDVSRVNKSPTESVDEEKDEGYDSYSSRLIKTSTPIHQDSMSMSLSTSNKDSFYSNSDDRKVPPLNLDGDSNAENEAAPILRTRDVKKSEIVSNKTSHELKETKSPEVEKADESQEPINKQEDNKIHITSVFIGDDRITMTTATTEDDISSLNEENVDAFVQNLSSDSSDEELEKKPSAKIIDMRDEKGGYSHTKQTDVDQIKPVRKPSINLLTARPFVHSSHTTETKKENDRKSYRKDYDSVQKQMQQWQDRLQKNRDVLEKTKPKKEEPRPSEDPVGLFGQFTSTQLSSMRDRLKKSQTNEKNSGVALGRVLDVNPPNTSEHEIPIPPPPPPPVANVPSSPPITLPSLTTPKGMDDEMKNKPPSALKLKSGLEDKPKSRFGPVLDPHEELMLAIKSVNGRGALRKVSAKDCHWADGAKLNRS</sequence>
<dbReference type="PANTHER" id="PTHR21557">
    <property type="entry name" value="CORDON-BLEU"/>
    <property type="match status" value="1"/>
</dbReference>
<feature type="compositionally biased region" description="Acidic residues" evidence="1">
    <location>
        <begin position="726"/>
        <end position="735"/>
    </location>
</feature>
<feature type="compositionally biased region" description="Pro residues" evidence="1">
    <location>
        <begin position="1040"/>
        <end position="1059"/>
    </location>
</feature>
<feature type="compositionally biased region" description="Polar residues" evidence="1">
    <location>
        <begin position="737"/>
        <end position="769"/>
    </location>
</feature>
<feature type="compositionally biased region" description="Pro residues" evidence="1">
    <location>
        <begin position="356"/>
        <end position="366"/>
    </location>
</feature>
<dbReference type="Gene3D" id="3.10.20.90">
    <property type="entry name" value="Phosphatidylinositol 3-kinase Catalytic Subunit, Chain A, domain 1"/>
    <property type="match status" value="1"/>
</dbReference>
<dbReference type="InterPro" id="IPR039895">
    <property type="entry name" value="COBL-like"/>
</dbReference>
<dbReference type="InterPro" id="IPR019025">
    <property type="entry name" value="Cordon-bleu_ubiquitin_domain"/>
</dbReference>
<feature type="compositionally biased region" description="Polar residues" evidence="1">
    <location>
        <begin position="249"/>
        <end position="277"/>
    </location>
</feature>